<comment type="pathway">
    <text evidence="1">Amino-acid biosynthesis; L-lysine biosynthesis via DAP pathway; DL-2,6-diaminopimelate from LL-2,6-diaminopimelate: step 1/1.</text>
</comment>
<dbReference type="AlphaFoldDB" id="A0A6J6ID50"/>
<comment type="catalytic activity">
    <reaction evidence="7">
        <text>(2S,6S)-2,6-diaminopimelate = meso-2,6-diaminopimelate</text>
        <dbReference type="Rhea" id="RHEA:15393"/>
        <dbReference type="ChEBI" id="CHEBI:57609"/>
        <dbReference type="ChEBI" id="CHEBI:57791"/>
        <dbReference type="EC" id="5.1.1.7"/>
    </reaction>
</comment>
<dbReference type="GO" id="GO:0008837">
    <property type="term" value="F:diaminopimelate epimerase activity"/>
    <property type="evidence" value="ECO:0007669"/>
    <property type="project" value="UniProtKB-EC"/>
</dbReference>
<evidence type="ECO:0000256" key="5">
    <source>
        <dbReference type="ARBA" id="ARBA00023154"/>
    </source>
</evidence>
<proteinExistence type="inferred from homology"/>
<organism evidence="8">
    <name type="scientific">freshwater metagenome</name>
    <dbReference type="NCBI Taxonomy" id="449393"/>
    <lineage>
        <taxon>unclassified sequences</taxon>
        <taxon>metagenomes</taxon>
        <taxon>ecological metagenomes</taxon>
    </lineage>
</organism>
<dbReference type="PROSITE" id="PS01326">
    <property type="entry name" value="DAP_EPIMERASE"/>
    <property type="match status" value="1"/>
</dbReference>
<name>A0A6J6ID50_9ZZZZ</name>
<dbReference type="EC" id="5.1.1.7" evidence="3"/>
<dbReference type="GO" id="GO:0009089">
    <property type="term" value="P:lysine biosynthetic process via diaminopimelate"/>
    <property type="evidence" value="ECO:0007669"/>
    <property type="project" value="UniProtKB-UniPathway"/>
</dbReference>
<dbReference type="PANTHER" id="PTHR31689:SF0">
    <property type="entry name" value="DIAMINOPIMELATE EPIMERASE"/>
    <property type="match status" value="1"/>
</dbReference>
<dbReference type="UniPathway" id="UPA00034">
    <property type="reaction ID" value="UER00025"/>
</dbReference>
<dbReference type="EMBL" id="CAEZVB010000019">
    <property type="protein sequence ID" value="CAB4618898.1"/>
    <property type="molecule type" value="Genomic_DNA"/>
</dbReference>
<dbReference type="Pfam" id="PF01678">
    <property type="entry name" value="DAP_epimerase"/>
    <property type="match status" value="2"/>
</dbReference>
<evidence type="ECO:0000256" key="1">
    <source>
        <dbReference type="ARBA" id="ARBA00005196"/>
    </source>
</evidence>
<gene>
    <name evidence="8" type="ORF">UFOPK1908_00600</name>
    <name evidence="9" type="ORF">UFOPK3576_00939</name>
</gene>
<dbReference type="HAMAP" id="MF_00197">
    <property type="entry name" value="DAP_epimerase"/>
    <property type="match status" value="1"/>
</dbReference>
<sequence>MADGAGPSRRGVRARPSLRLKPMAALNEIPFIKGHGTANDFVIVADLLGKRDLTAAEVRFLCDRHTGIGADGVLRVVRTEHVPEFSKMAASAEFFMDYRNADGSIAQMCGNGARVFIRYLDAVGLITESDVVIATRAGLRECKMNSDLSITVDMGPATQPQTDAIPLVGIKDELWPAVAVLMPNPHAVTFVENLDDIGSLETPPPVLPPTIFTDGVNVEFVVQRGPNHVAMRVHERGAGETMSCGTGACAVAWAASERYPNMDLTANEGVRVDVPGGTVVVRMLANGHLTLTGPATLVARGTVLLPA</sequence>
<dbReference type="SUPFAM" id="SSF54506">
    <property type="entry name" value="Diaminopimelate epimerase-like"/>
    <property type="match status" value="2"/>
</dbReference>
<evidence type="ECO:0000256" key="7">
    <source>
        <dbReference type="ARBA" id="ARBA00051712"/>
    </source>
</evidence>
<protein>
    <recommendedName>
        <fullName evidence="3">diaminopimelate epimerase</fullName>
        <ecNumber evidence="3">5.1.1.7</ecNumber>
    </recommendedName>
</protein>
<dbReference type="GO" id="GO:0005829">
    <property type="term" value="C:cytosol"/>
    <property type="evidence" value="ECO:0007669"/>
    <property type="project" value="TreeGrafter"/>
</dbReference>
<keyword evidence="6" id="KW-0413">Isomerase</keyword>
<evidence type="ECO:0000256" key="3">
    <source>
        <dbReference type="ARBA" id="ARBA00013080"/>
    </source>
</evidence>
<evidence type="ECO:0000313" key="9">
    <source>
        <dbReference type="EMBL" id="CAB4908507.1"/>
    </source>
</evidence>
<dbReference type="EMBL" id="CAFBMO010000035">
    <property type="protein sequence ID" value="CAB4908507.1"/>
    <property type="molecule type" value="Genomic_DNA"/>
</dbReference>
<evidence type="ECO:0000256" key="4">
    <source>
        <dbReference type="ARBA" id="ARBA00022605"/>
    </source>
</evidence>
<dbReference type="Gene3D" id="3.10.310.10">
    <property type="entry name" value="Diaminopimelate Epimerase, Chain A, domain 1"/>
    <property type="match status" value="2"/>
</dbReference>
<evidence type="ECO:0000256" key="2">
    <source>
        <dbReference type="ARBA" id="ARBA00010219"/>
    </source>
</evidence>
<dbReference type="PANTHER" id="PTHR31689">
    <property type="entry name" value="DIAMINOPIMELATE EPIMERASE, CHLOROPLASTIC"/>
    <property type="match status" value="1"/>
</dbReference>
<dbReference type="InterPro" id="IPR018510">
    <property type="entry name" value="DAP_epimerase_AS"/>
</dbReference>
<dbReference type="NCBIfam" id="TIGR00652">
    <property type="entry name" value="DapF"/>
    <property type="match status" value="1"/>
</dbReference>
<accession>A0A6J6ID50</accession>
<keyword evidence="4" id="KW-0028">Amino-acid biosynthesis</keyword>
<dbReference type="InterPro" id="IPR001653">
    <property type="entry name" value="DAP_epimerase_DapF"/>
</dbReference>
<reference evidence="8" key="1">
    <citation type="submission" date="2020-05" db="EMBL/GenBank/DDBJ databases">
        <authorList>
            <person name="Chiriac C."/>
            <person name="Salcher M."/>
            <person name="Ghai R."/>
            <person name="Kavagutti S V."/>
        </authorList>
    </citation>
    <scope>NUCLEOTIDE SEQUENCE</scope>
</reference>
<comment type="similarity">
    <text evidence="2">Belongs to the diaminopimelate epimerase family.</text>
</comment>
<evidence type="ECO:0000313" key="8">
    <source>
        <dbReference type="EMBL" id="CAB4618898.1"/>
    </source>
</evidence>
<keyword evidence="5" id="KW-0457">Lysine biosynthesis</keyword>
<evidence type="ECO:0000256" key="6">
    <source>
        <dbReference type="ARBA" id="ARBA00023235"/>
    </source>
</evidence>